<name>A0A2G8S044_9APHY</name>
<dbReference type="InterPro" id="IPR051061">
    <property type="entry name" value="Zinc_finger_trans_reg"/>
</dbReference>
<evidence type="ECO:0000256" key="1">
    <source>
        <dbReference type="ARBA" id="ARBA00004123"/>
    </source>
</evidence>
<evidence type="ECO:0000256" key="6">
    <source>
        <dbReference type="ARBA" id="ARBA00023163"/>
    </source>
</evidence>
<keyword evidence="3 8" id="KW-0863">Zinc-finger</keyword>
<evidence type="ECO:0000256" key="7">
    <source>
        <dbReference type="ARBA" id="ARBA00023242"/>
    </source>
</evidence>
<dbReference type="Pfam" id="PF00096">
    <property type="entry name" value="zf-C2H2"/>
    <property type="match status" value="1"/>
</dbReference>
<protein>
    <submittedName>
        <fullName evidence="10">Transcription factor</fullName>
    </submittedName>
</protein>
<dbReference type="InterPro" id="IPR013087">
    <property type="entry name" value="Znf_C2H2_type"/>
</dbReference>
<comment type="subcellular location">
    <subcellularLocation>
        <location evidence="1">Nucleus</location>
    </subcellularLocation>
</comment>
<keyword evidence="5" id="KW-0805">Transcription regulation</keyword>
<dbReference type="PROSITE" id="PS00028">
    <property type="entry name" value="ZINC_FINGER_C2H2_1"/>
    <property type="match status" value="1"/>
</dbReference>
<evidence type="ECO:0000256" key="8">
    <source>
        <dbReference type="PROSITE-ProRule" id="PRU00042"/>
    </source>
</evidence>
<dbReference type="InterPro" id="IPR036236">
    <property type="entry name" value="Znf_C2H2_sf"/>
</dbReference>
<dbReference type="SUPFAM" id="SSF57667">
    <property type="entry name" value="beta-beta-alpha zinc fingers"/>
    <property type="match status" value="1"/>
</dbReference>
<dbReference type="EMBL" id="AYKW01000034">
    <property type="protein sequence ID" value="PIL27140.1"/>
    <property type="molecule type" value="Genomic_DNA"/>
</dbReference>
<dbReference type="GO" id="GO:0006357">
    <property type="term" value="P:regulation of transcription by RNA polymerase II"/>
    <property type="evidence" value="ECO:0007669"/>
    <property type="project" value="TreeGrafter"/>
</dbReference>
<evidence type="ECO:0000313" key="11">
    <source>
        <dbReference type="Proteomes" id="UP000230002"/>
    </source>
</evidence>
<comment type="caution">
    <text evidence="10">The sequence shown here is derived from an EMBL/GenBank/DDBJ whole genome shotgun (WGS) entry which is preliminary data.</text>
</comment>
<keyword evidence="2" id="KW-0479">Metal-binding</keyword>
<proteinExistence type="predicted"/>
<dbReference type="GO" id="GO:0008270">
    <property type="term" value="F:zinc ion binding"/>
    <property type="evidence" value="ECO:0007669"/>
    <property type="project" value="UniProtKB-KW"/>
</dbReference>
<dbReference type="GO" id="GO:0005634">
    <property type="term" value="C:nucleus"/>
    <property type="evidence" value="ECO:0007669"/>
    <property type="project" value="UniProtKB-SubCell"/>
</dbReference>
<evidence type="ECO:0000313" key="10">
    <source>
        <dbReference type="EMBL" id="PIL27140.1"/>
    </source>
</evidence>
<keyword evidence="11" id="KW-1185">Reference proteome</keyword>
<dbReference type="STRING" id="1077348.A0A2G8S044"/>
<reference evidence="10 11" key="1">
    <citation type="journal article" date="2015" name="Sci. Rep.">
        <title>Chromosome-level genome map provides insights into diverse defense mechanisms in the medicinal fungus Ganoderma sinense.</title>
        <authorList>
            <person name="Zhu Y."/>
            <person name="Xu J."/>
            <person name="Sun C."/>
            <person name="Zhou S."/>
            <person name="Xu H."/>
            <person name="Nelson D.R."/>
            <person name="Qian J."/>
            <person name="Song J."/>
            <person name="Luo H."/>
            <person name="Xiang L."/>
            <person name="Li Y."/>
            <person name="Xu Z."/>
            <person name="Ji A."/>
            <person name="Wang L."/>
            <person name="Lu S."/>
            <person name="Hayward A."/>
            <person name="Sun W."/>
            <person name="Li X."/>
            <person name="Schwartz D.C."/>
            <person name="Wang Y."/>
            <person name="Chen S."/>
        </authorList>
    </citation>
    <scope>NUCLEOTIDE SEQUENCE [LARGE SCALE GENOMIC DNA]</scope>
    <source>
        <strain evidence="10 11">ZZ0214-1</strain>
    </source>
</reference>
<sequence length="196" mass="22138">MAGDQSEPRAGNSPSYIEKTVYENGAYVTRFFCPICPSSVKRKCDFNRHMRQHTGEGILYCPEPECANKSGFAQKPNLEQHIKSVHLGIRVACPHRWIDADGKKYKCEQTFSDPSSLIRHRSVQHGFDAGDDKETVDDPTPVWMEFPDSKYFRRQKHAPNTRPMLPAALHPSASVYPVPLDAFVADPRAGQSRPRP</sequence>
<keyword evidence="6" id="KW-0804">Transcription</keyword>
<evidence type="ECO:0000256" key="3">
    <source>
        <dbReference type="ARBA" id="ARBA00022771"/>
    </source>
</evidence>
<feature type="domain" description="C2H2-type" evidence="9">
    <location>
        <begin position="31"/>
        <end position="58"/>
    </location>
</feature>
<evidence type="ECO:0000256" key="2">
    <source>
        <dbReference type="ARBA" id="ARBA00022723"/>
    </source>
</evidence>
<dbReference type="AlphaFoldDB" id="A0A2G8S044"/>
<gene>
    <name evidence="10" type="ORF">GSI_10281</name>
</gene>
<keyword evidence="7" id="KW-0539">Nucleus</keyword>
<dbReference type="PANTHER" id="PTHR46179:SF13">
    <property type="entry name" value="C2H2-TYPE DOMAIN-CONTAINING PROTEIN"/>
    <property type="match status" value="1"/>
</dbReference>
<dbReference type="OrthoDB" id="2754820at2759"/>
<evidence type="ECO:0000256" key="4">
    <source>
        <dbReference type="ARBA" id="ARBA00022833"/>
    </source>
</evidence>
<accession>A0A2G8S044</accession>
<dbReference type="Gene3D" id="3.30.160.60">
    <property type="entry name" value="Classic Zinc Finger"/>
    <property type="match status" value="2"/>
</dbReference>
<dbReference type="PROSITE" id="PS50157">
    <property type="entry name" value="ZINC_FINGER_C2H2_2"/>
    <property type="match status" value="1"/>
</dbReference>
<dbReference type="PANTHER" id="PTHR46179">
    <property type="entry name" value="ZINC FINGER PROTEIN"/>
    <property type="match status" value="1"/>
</dbReference>
<dbReference type="SMART" id="SM00355">
    <property type="entry name" value="ZnF_C2H2"/>
    <property type="match status" value="3"/>
</dbReference>
<organism evidence="10 11">
    <name type="scientific">Ganoderma sinense ZZ0214-1</name>
    <dbReference type="NCBI Taxonomy" id="1077348"/>
    <lineage>
        <taxon>Eukaryota</taxon>
        <taxon>Fungi</taxon>
        <taxon>Dikarya</taxon>
        <taxon>Basidiomycota</taxon>
        <taxon>Agaricomycotina</taxon>
        <taxon>Agaricomycetes</taxon>
        <taxon>Polyporales</taxon>
        <taxon>Polyporaceae</taxon>
        <taxon>Ganoderma</taxon>
    </lineage>
</organism>
<keyword evidence="4" id="KW-0862">Zinc</keyword>
<evidence type="ECO:0000256" key="5">
    <source>
        <dbReference type="ARBA" id="ARBA00023015"/>
    </source>
</evidence>
<dbReference type="Proteomes" id="UP000230002">
    <property type="component" value="Unassembled WGS sequence"/>
</dbReference>
<evidence type="ECO:0000259" key="9">
    <source>
        <dbReference type="PROSITE" id="PS50157"/>
    </source>
</evidence>